<dbReference type="InterPro" id="IPR009003">
    <property type="entry name" value="Peptidase_S1_PA"/>
</dbReference>
<dbReference type="InterPro" id="IPR001940">
    <property type="entry name" value="Peptidase_S1C"/>
</dbReference>
<dbReference type="Gene3D" id="2.30.42.10">
    <property type="match status" value="2"/>
</dbReference>
<dbReference type="GO" id="GO:0004252">
    <property type="term" value="F:serine-type endopeptidase activity"/>
    <property type="evidence" value="ECO:0007669"/>
    <property type="project" value="InterPro"/>
</dbReference>
<evidence type="ECO:0000256" key="8">
    <source>
        <dbReference type="PIRSR" id="PIRSR611782-2"/>
    </source>
</evidence>
<proteinExistence type="inferred from homology"/>
<evidence type="ECO:0000313" key="11">
    <source>
        <dbReference type="Proteomes" id="UP000184191"/>
    </source>
</evidence>
<dbReference type="SUPFAM" id="SSF50494">
    <property type="entry name" value="Trypsin-like serine proteases"/>
    <property type="match status" value="1"/>
</dbReference>
<dbReference type="NCBIfam" id="TIGR02037">
    <property type="entry name" value="degP_htrA_DO"/>
    <property type="match status" value="1"/>
</dbReference>
<gene>
    <name evidence="10" type="ORF">SAMN05444414_12038</name>
</gene>
<dbReference type="CDD" id="cd10839">
    <property type="entry name" value="cpPDZ1_DegP-like"/>
    <property type="match status" value="1"/>
</dbReference>
<evidence type="ECO:0000256" key="1">
    <source>
        <dbReference type="ARBA" id="ARBA00010541"/>
    </source>
</evidence>
<feature type="binding site" evidence="8">
    <location>
        <position position="147"/>
    </location>
    <ligand>
        <name>substrate</name>
    </ligand>
</feature>
<keyword evidence="2 10" id="KW-0645">Protease</keyword>
<dbReference type="InterPro" id="IPR001478">
    <property type="entry name" value="PDZ"/>
</dbReference>
<evidence type="ECO:0000313" key="10">
    <source>
        <dbReference type="EMBL" id="SHL57279.1"/>
    </source>
</evidence>
<organism evidence="10 11">
    <name type="scientific">Roseovarius marisflavi</name>
    <dbReference type="NCBI Taxonomy" id="1054996"/>
    <lineage>
        <taxon>Bacteria</taxon>
        <taxon>Pseudomonadati</taxon>
        <taxon>Pseudomonadota</taxon>
        <taxon>Alphaproteobacteria</taxon>
        <taxon>Rhodobacterales</taxon>
        <taxon>Roseobacteraceae</taxon>
        <taxon>Roseovarius</taxon>
    </lineage>
</organism>
<feature type="active site" description="Charge relay system" evidence="7">
    <location>
        <position position="221"/>
    </location>
</feature>
<feature type="domain" description="PDZ" evidence="9">
    <location>
        <begin position="265"/>
        <end position="356"/>
    </location>
</feature>
<dbReference type="Pfam" id="PF00595">
    <property type="entry name" value="PDZ"/>
    <property type="match status" value="1"/>
</dbReference>
<evidence type="ECO:0000256" key="3">
    <source>
        <dbReference type="ARBA" id="ARBA00022729"/>
    </source>
</evidence>
<keyword evidence="11" id="KW-1185">Reference proteome</keyword>
<comment type="similarity">
    <text evidence="1">Belongs to the peptidase S1C family.</text>
</comment>
<dbReference type="PRINTS" id="PR00834">
    <property type="entry name" value="PROTEASES2C"/>
</dbReference>
<reference evidence="11" key="1">
    <citation type="submission" date="2016-11" db="EMBL/GenBank/DDBJ databases">
        <authorList>
            <person name="Varghese N."/>
            <person name="Submissions S."/>
        </authorList>
    </citation>
    <scope>NUCLEOTIDE SEQUENCE [LARGE SCALE GENOMIC DNA]</scope>
    <source>
        <strain evidence="11">DSM 29327</strain>
    </source>
</reference>
<evidence type="ECO:0000256" key="4">
    <source>
        <dbReference type="ARBA" id="ARBA00022737"/>
    </source>
</evidence>
<dbReference type="Proteomes" id="UP000184191">
    <property type="component" value="Unassembled WGS sequence"/>
</dbReference>
<feature type="binding site" evidence="8">
    <location>
        <begin position="219"/>
        <end position="221"/>
    </location>
    <ligand>
        <name>substrate</name>
    </ligand>
</feature>
<dbReference type="PANTHER" id="PTHR22939">
    <property type="entry name" value="SERINE PROTEASE FAMILY S1C HTRA-RELATED"/>
    <property type="match status" value="1"/>
</dbReference>
<dbReference type="AlphaFoldDB" id="A0A1M7BRT2"/>
<evidence type="ECO:0000256" key="2">
    <source>
        <dbReference type="ARBA" id="ARBA00022670"/>
    </source>
</evidence>
<keyword evidence="5" id="KW-0378">Hydrolase</keyword>
<keyword evidence="6" id="KW-0720">Serine protease</keyword>
<keyword evidence="4" id="KW-0677">Repeat</keyword>
<feature type="binding site" evidence="8">
    <location>
        <begin position="237"/>
        <end position="241"/>
    </location>
    <ligand>
        <name>substrate</name>
    </ligand>
</feature>
<evidence type="ECO:0000259" key="9">
    <source>
        <dbReference type="PROSITE" id="PS50106"/>
    </source>
</evidence>
<dbReference type="RefSeq" id="WP_073199435.1">
    <property type="nucleotide sequence ID" value="NZ_FRBN01000020.1"/>
</dbReference>
<dbReference type="GO" id="GO:0006508">
    <property type="term" value="P:proteolysis"/>
    <property type="evidence" value="ECO:0007669"/>
    <property type="project" value="UniProtKB-KW"/>
</dbReference>
<dbReference type="FunFam" id="2.40.10.10:FF:000001">
    <property type="entry name" value="Periplasmic serine protease DegS"/>
    <property type="match status" value="1"/>
</dbReference>
<feature type="domain" description="PDZ" evidence="9">
    <location>
        <begin position="362"/>
        <end position="459"/>
    </location>
</feature>
<dbReference type="Pfam" id="PF13180">
    <property type="entry name" value="PDZ_2"/>
    <property type="match status" value="1"/>
</dbReference>
<dbReference type="EMBL" id="FRBN01000020">
    <property type="protein sequence ID" value="SHL57279.1"/>
    <property type="molecule type" value="Genomic_DNA"/>
</dbReference>
<dbReference type="STRING" id="1054996.SAMN05444414_12038"/>
<accession>A0A1M7BRT2</accession>
<feature type="active site" description="Charge relay system" evidence="7">
    <location>
        <position position="147"/>
    </location>
</feature>
<dbReference type="PANTHER" id="PTHR22939:SF129">
    <property type="entry name" value="SERINE PROTEASE HTRA2, MITOCHONDRIAL"/>
    <property type="match status" value="1"/>
</dbReference>
<protein>
    <submittedName>
        <fullName evidence="10">Serine protease DegQ</fullName>
    </submittedName>
</protein>
<evidence type="ECO:0000256" key="6">
    <source>
        <dbReference type="ARBA" id="ARBA00022825"/>
    </source>
</evidence>
<name>A0A1M7BRT2_9RHOB</name>
<feature type="binding site" evidence="8">
    <location>
        <position position="62"/>
    </location>
    <ligand>
        <name>substrate</name>
    </ligand>
</feature>
<feature type="active site" description="Charge relay system" evidence="7">
    <location>
        <position position="117"/>
    </location>
</feature>
<dbReference type="PROSITE" id="PS50106">
    <property type="entry name" value="PDZ"/>
    <property type="match status" value="2"/>
</dbReference>
<dbReference type="Gene3D" id="2.40.10.120">
    <property type="match status" value="1"/>
</dbReference>
<evidence type="ECO:0000256" key="7">
    <source>
        <dbReference type="PIRSR" id="PIRSR611782-1"/>
    </source>
</evidence>
<sequence>MAEVVSRLGRTLAAILVFSITFAAPGMSQTADRPLYLNDDGLPTLAPLLAEVTPAVVNISVESSRSVEMNPLFNDPFFRRFFDLQPPPQQPQRRQQMSAGSGVIIDAEKGYVLTNHHVVENGDRITVTLKDRRQFDAELVGSDPGTDIALVKIDAGNLTALDLGDSDRLQVGDYVLAIGNPFGLGQTVTSGIVSALGRSGLNIEGYEDFIQTDASINPGNSGGALVTLDGHLVGVNTAIIAPSGGNVGIGFAVPANMAKAVADQLIEFGEVQRGLLGVTIQDFTPDLAEALGLEAGAGAVITQVEPDSAAEAAGLQPGDLIVSVDGRPVAGSADLRSQIGLKRTGRSIEIGIIRNGERQTVVATLRRGPQGGPRPGGHGLEWLSGADLRNLEPGDPLYGEVPGVLVARLDPGSRAARSGIAVGDIILAVNRVPVASVAELREQLTKVDRALALTIQRGSARIFLIMR</sequence>
<dbReference type="SMART" id="SM00228">
    <property type="entry name" value="PDZ"/>
    <property type="match status" value="2"/>
</dbReference>
<evidence type="ECO:0000256" key="5">
    <source>
        <dbReference type="ARBA" id="ARBA00022801"/>
    </source>
</evidence>
<dbReference type="InterPro" id="IPR011782">
    <property type="entry name" value="Pept_S1C_Do"/>
</dbReference>
<dbReference type="SUPFAM" id="SSF50156">
    <property type="entry name" value="PDZ domain-like"/>
    <property type="match status" value="2"/>
</dbReference>
<dbReference type="Pfam" id="PF13365">
    <property type="entry name" value="Trypsin_2"/>
    <property type="match status" value="1"/>
</dbReference>
<keyword evidence="3" id="KW-0732">Signal</keyword>
<dbReference type="InterPro" id="IPR036034">
    <property type="entry name" value="PDZ_sf"/>
</dbReference>
<feature type="binding site" evidence="8">
    <location>
        <position position="117"/>
    </location>
    <ligand>
        <name>substrate</name>
    </ligand>
</feature>
<dbReference type="OrthoDB" id="9758917at2"/>